<dbReference type="GO" id="GO:0006508">
    <property type="term" value="P:proteolysis"/>
    <property type="evidence" value="ECO:0007669"/>
    <property type="project" value="UniProtKB-KW"/>
</dbReference>
<dbReference type="OrthoDB" id="10263628at2759"/>
<dbReference type="Ensembl" id="ENSDLAT00005015481.2">
    <property type="protein sequence ID" value="ENSDLAP00005014216.1"/>
    <property type="gene ID" value="ENSDLAG00005007086.2"/>
</dbReference>
<evidence type="ECO:0000256" key="2">
    <source>
        <dbReference type="ARBA" id="ARBA00011074"/>
    </source>
</evidence>
<dbReference type="InterPro" id="IPR059022">
    <property type="entry name" value="MINDY4_N"/>
</dbReference>
<evidence type="ECO:0000256" key="4">
    <source>
        <dbReference type="ARBA" id="ARBA00022786"/>
    </source>
</evidence>
<keyword evidence="3 8" id="KW-0645">Protease</keyword>
<accession>A0A8C4EBI5</accession>
<gene>
    <name evidence="10" type="primary">mindy4</name>
</gene>
<dbReference type="InterPro" id="IPR025257">
    <property type="entry name" value="MINDY-3/4_CD"/>
</dbReference>
<dbReference type="EC" id="3.4.19.12" evidence="8"/>
<comment type="function">
    <text evidence="7">Probable hydrolase that can remove 'Lys-48'-linked conjugated ubiquitin from proteins.</text>
</comment>
<keyword evidence="6 8" id="KW-0788">Thiol protease</keyword>
<evidence type="ECO:0000256" key="3">
    <source>
        <dbReference type="ARBA" id="ARBA00022670"/>
    </source>
</evidence>
<reference evidence="10" key="1">
    <citation type="submission" date="2025-08" db="UniProtKB">
        <authorList>
            <consortium name="Ensembl"/>
        </authorList>
    </citation>
    <scope>IDENTIFICATION</scope>
</reference>
<evidence type="ECO:0000313" key="11">
    <source>
        <dbReference type="Proteomes" id="UP000694389"/>
    </source>
</evidence>
<organism evidence="10 11">
    <name type="scientific">Dicentrarchus labrax</name>
    <name type="common">European seabass</name>
    <name type="synonym">Morone labrax</name>
    <dbReference type="NCBI Taxonomy" id="13489"/>
    <lineage>
        <taxon>Eukaryota</taxon>
        <taxon>Metazoa</taxon>
        <taxon>Chordata</taxon>
        <taxon>Craniata</taxon>
        <taxon>Vertebrata</taxon>
        <taxon>Euteleostomi</taxon>
        <taxon>Actinopterygii</taxon>
        <taxon>Neopterygii</taxon>
        <taxon>Teleostei</taxon>
        <taxon>Neoteleostei</taxon>
        <taxon>Acanthomorphata</taxon>
        <taxon>Eupercaria</taxon>
        <taxon>Moronidae</taxon>
        <taxon>Dicentrarchus</taxon>
    </lineage>
</organism>
<dbReference type="OMA" id="SCFSTEW"/>
<dbReference type="Pfam" id="PF13898">
    <property type="entry name" value="MINDY-3_4_CD"/>
    <property type="match status" value="1"/>
</dbReference>
<dbReference type="GO" id="GO:0004843">
    <property type="term" value="F:cysteine-type deubiquitinase activity"/>
    <property type="evidence" value="ECO:0007669"/>
    <property type="project" value="UniProtKB-UniRule"/>
</dbReference>
<sequence>MAVSVEEVSSSLVREYLSRKGLKRTIACMDEEHPRTEASINNRSHLRQILNIEGLYKKNKVQSSPLKTLLEIIVKHHISGLKNDKMISHESDPLQSARAMNSIANSPAATPTVMNNTITEDLTTAFVISKHVKLRSDIEEICPSQPVYTTLLPNSDRLSSHDQTGLWAFDSEDQKGQSLVASLQDNESFIKREPEKKTCITESTQRSRANRIRRGMMAGPIASSRQESTKKRQNRRLEVSQPLLRKEENRHSTDGLLVTGLHLKSSESGLTEINSADCVGGRWEVRSAPQRVQRESGFKKMEHDILKTKKIKSFARPNVADLDVSEMVLDDIDDDDELRELSQVSFQRTITEHSYAGRPMDQHTATELKAVLLGSSLNCFSVEWRNQGFTFSEMHDLGYGIVQKKGGPCGVLASIQAFVLKKLLFENIKSSDTVLQRLRPSNATRRKCLVLAAAEILWRAGEEKQATVAINSGRNHFTPSGHYKSEGVLEKITCFTMDNMKDLQSFLEQYIEQFETGMLGCILLTISAVLSRTIERLREDMDVPTATLIGAHGYCTQELVNLLLCGRSVSNVFDNDMELDSGNGNMTLLKGIKGDCDVGLLSLFEHYNICKVGAYLKTPRYPIWVMCSESHFSVLFGLQRELLTNQDKGLEFDLYYYDGLANQQEEIRLTVSVGKSAPACQDDDTDLIPPLEHCIRTRWKDAFVNWNDTEPIL</sequence>
<keyword evidence="11" id="KW-1185">Reference proteome</keyword>
<reference evidence="10" key="2">
    <citation type="submission" date="2025-09" db="UniProtKB">
        <authorList>
            <consortium name="Ensembl"/>
        </authorList>
    </citation>
    <scope>IDENTIFICATION</scope>
</reference>
<name>A0A8C4EBI5_DICLA</name>
<dbReference type="Proteomes" id="UP000694389">
    <property type="component" value="Unassembled WGS sequence"/>
</dbReference>
<feature type="domain" description="Deubiquitinating enzyme MINDY-3/4 conserved" evidence="9">
    <location>
        <begin position="369"/>
        <end position="708"/>
    </location>
</feature>
<evidence type="ECO:0000313" key="10">
    <source>
        <dbReference type="Ensembl" id="ENSDLAP00005014216.1"/>
    </source>
</evidence>
<dbReference type="CTD" id="84182"/>
<protein>
    <recommendedName>
        <fullName evidence="8">Ubiquitin carboxyl-terminal hydrolase MINDY</fullName>
        <ecNumber evidence="8">3.4.19.12</ecNumber>
    </recommendedName>
</protein>
<dbReference type="PANTHER" id="PTHR12473:SF8">
    <property type="entry name" value="UBIQUITIN CARBOXYL-TERMINAL HYDROLASE MINDY-4-RELATED"/>
    <property type="match status" value="1"/>
</dbReference>
<dbReference type="InterPro" id="IPR039785">
    <property type="entry name" value="MINY3/4"/>
</dbReference>
<dbReference type="Pfam" id="PF26038">
    <property type="entry name" value="Dimer_MINDY4_N"/>
    <property type="match status" value="1"/>
</dbReference>
<evidence type="ECO:0000259" key="9">
    <source>
        <dbReference type="SMART" id="SM01174"/>
    </source>
</evidence>
<proteinExistence type="inferred from homology"/>
<comment type="catalytic activity">
    <reaction evidence="1 8">
        <text>Thiol-dependent hydrolysis of ester, thioester, amide, peptide and isopeptide bonds formed by the C-terminal Gly of ubiquitin (a 76-residue protein attached to proteins as an intracellular targeting signal).</text>
        <dbReference type="EC" id="3.4.19.12"/>
    </reaction>
</comment>
<dbReference type="SMART" id="SM01174">
    <property type="entry name" value="DUF4205"/>
    <property type="match status" value="1"/>
</dbReference>
<dbReference type="GeneID" id="127350716"/>
<dbReference type="GeneTree" id="ENSGT00940000159600"/>
<dbReference type="AlphaFoldDB" id="A0A8C4EBI5"/>
<comment type="function">
    <text evidence="8">Hydrolase that can remove 'Lys-48'-linked conjugated ubiquitin from proteins.</text>
</comment>
<dbReference type="PANTHER" id="PTHR12473">
    <property type="entry name" value="UBIQUITIN CARBOXYL-TERMINAL HYDROLASE MINDY-4-RELATED"/>
    <property type="match status" value="1"/>
</dbReference>
<evidence type="ECO:0000256" key="5">
    <source>
        <dbReference type="ARBA" id="ARBA00022801"/>
    </source>
</evidence>
<comment type="similarity">
    <text evidence="2 8">Belongs to the MINDY deubiquitinase family. FAM188 subfamily.</text>
</comment>
<dbReference type="GO" id="GO:0071108">
    <property type="term" value="P:protein K48-linked deubiquitination"/>
    <property type="evidence" value="ECO:0007669"/>
    <property type="project" value="InterPro"/>
</dbReference>
<evidence type="ECO:0000256" key="8">
    <source>
        <dbReference type="RuleBase" id="RU367088"/>
    </source>
</evidence>
<keyword evidence="4 8" id="KW-0833">Ubl conjugation pathway</keyword>
<evidence type="ECO:0000256" key="1">
    <source>
        <dbReference type="ARBA" id="ARBA00000707"/>
    </source>
</evidence>
<evidence type="ECO:0000256" key="7">
    <source>
        <dbReference type="ARBA" id="ARBA00037630"/>
    </source>
</evidence>
<dbReference type="GO" id="GO:1990380">
    <property type="term" value="F:K48-linked deubiquitinase activity"/>
    <property type="evidence" value="ECO:0007669"/>
    <property type="project" value="UniProtKB-UniRule"/>
</dbReference>
<keyword evidence="5 8" id="KW-0378">Hydrolase</keyword>
<dbReference type="RefSeq" id="XP_051233543.1">
    <property type="nucleotide sequence ID" value="XM_051377583.1"/>
</dbReference>
<evidence type="ECO:0000256" key="6">
    <source>
        <dbReference type="ARBA" id="ARBA00022807"/>
    </source>
</evidence>